<dbReference type="InterPro" id="IPR041588">
    <property type="entry name" value="Integrase_H2C2"/>
</dbReference>
<keyword evidence="3" id="KW-0540">Nuclease</keyword>
<accession>A0A8R7Q5N4</accession>
<dbReference type="Proteomes" id="UP000015106">
    <property type="component" value="Chromosome 4"/>
</dbReference>
<dbReference type="Pfam" id="PF17917">
    <property type="entry name" value="RT_RNaseH"/>
    <property type="match status" value="1"/>
</dbReference>
<dbReference type="GO" id="GO:0004519">
    <property type="term" value="F:endonuclease activity"/>
    <property type="evidence" value="ECO:0007669"/>
    <property type="project" value="UniProtKB-KW"/>
</dbReference>
<evidence type="ECO:0000256" key="3">
    <source>
        <dbReference type="ARBA" id="ARBA00022722"/>
    </source>
</evidence>
<keyword evidence="2" id="KW-0548">Nucleotidyltransferase</keyword>
<evidence type="ECO:0000256" key="2">
    <source>
        <dbReference type="ARBA" id="ARBA00022695"/>
    </source>
</evidence>
<proteinExistence type="predicted"/>
<dbReference type="SUPFAM" id="SSF56672">
    <property type="entry name" value="DNA/RNA polymerases"/>
    <property type="match status" value="1"/>
</dbReference>
<dbReference type="PANTHER" id="PTHR37984:SF5">
    <property type="entry name" value="PROTEIN NYNRIN-LIKE"/>
    <property type="match status" value="1"/>
</dbReference>
<reference evidence="9" key="1">
    <citation type="journal article" date="2013" name="Nature">
        <title>Draft genome of the wheat A-genome progenitor Triticum urartu.</title>
        <authorList>
            <person name="Ling H.Q."/>
            <person name="Zhao S."/>
            <person name="Liu D."/>
            <person name="Wang J."/>
            <person name="Sun H."/>
            <person name="Zhang C."/>
            <person name="Fan H."/>
            <person name="Li D."/>
            <person name="Dong L."/>
            <person name="Tao Y."/>
            <person name="Gao C."/>
            <person name="Wu H."/>
            <person name="Li Y."/>
            <person name="Cui Y."/>
            <person name="Guo X."/>
            <person name="Zheng S."/>
            <person name="Wang B."/>
            <person name="Yu K."/>
            <person name="Liang Q."/>
            <person name="Yang W."/>
            <person name="Lou X."/>
            <person name="Chen J."/>
            <person name="Feng M."/>
            <person name="Jian J."/>
            <person name="Zhang X."/>
            <person name="Luo G."/>
            <person name="Jiang Y."/>
            <person name="Liu J."/>
            <person name="Wang Z."/>
            <person name="Sha Y."/>
            <person name="Zhang B."/>
            <person name="Wu H."/>
            <person name="Tang D."/>
            <person name="Shen Q."/>
            <person name="Xue P."/>
            <person name="Zou S."/>
            <person name="Wang X."/>
            <person name="Liu X."/>
            <person name="Wang F."/>
            <person name="Yang Y."/>
            <person name="An X."/>
            <person name="Dong Z."/>
            <person name="Zhang K."/>
            <person name="Zhang X."/>
            <person name="Luo M.C."/>
            <person name="Dvorak J."/>
            <person name="Tong Y."/>
            <person name="Wang J."/>
            <person name="Yang H."/>
            <person name="Li Z."/>
            <person name="Wang D."/>
            <person name="Zhang A."/>
            <person name="Wang J."/>
        </authorList>
    </citation>
    <scope>NUCLEOTIDE SEQUENCE</scope>
    <source>
        <strain evidence="9">cv. G1812</strain>
    </source>
</reference>
<evidence type="ECO:0000256" key="1">
    <source>
        <dbReference type="ARBA" id="ARBA00022679"/>
    </source>
</evidence>
<keyword evidence="9" id="KW-1185">Reference proteome</keyword>
<dbReference type="Gene3D" id="3.30.70.270">
    <property type="match status" value="2"/>
</dbReference>
<dbReference type="Pfam" id="PF00078">
    <property type="entry name" value="RVT_1"/>
    <property type="match status" value="1"/>
</dbReference>
<dbReference type="Gramene" id="TuG1812G0400002002.01.T01">
    <property type="protein sequence ID" value="TuG1812G0400002002.01.T01.cds260673"/>
    <property type="gene ID" value="TuG1812G0400002002.01"/>
</dbReference>
<keyword evidence="4" id="KW-0255">Endonuclease</keyword>
<dbReference type="InterPro" id="IPR043128">
    <property type="entry name" value="Rev_trsase/Diguanyl_cyclase"/>
</dbReference>
<dbReference type="InterPro" id="IPR043502">
    <property type="entry name" value="DNA/RNA_pol_sf"/>
</dbReference>
<dbReference type="InterPro" id="IPR000477">
    <property type="entry name" value="RT_dom"/>
</dbReference>
<evidence type="ECO:0000313" key="8">
    <source>
        <dbReference type="EnsemblPlants" id="TuG1812G0400002002.01.T01.cds260673"/>
    </source>
</evidence>
<dbReference type="Gene3D" id="1.10.340.70">
    <property type="match status" value="1"/>
</dbReference>
<keyword evidence="6" id="KW-0695">RNA-directed DNA polymerase</keyword>
<name>A0A8R7Q5N4_TRIUA</name>
<dbReference type="FunFam" id="3.30.70.270:FF:000003">
    <property type="entry name" value="Transposon Ty3-G Gag-Pol polyprotein"/>
    <property type="match status" value="1"/>
</dbReference>
<keyword evidence="5" id="KW-0378">Hydrolase</keyword>
<reference evidence="8" key="2">
    <citation type="submission" date="2018-03" db="EMBL/GenBank/DDBJ databases">
        <title>The Triticum urartu genome reveals the dynamic nature of wheat genome evolution.</title>
        <authorList>
            <person name="Ling H."/>
            <person name="Ma B."/>
            <person name="Shi X."/>
            <person name="Liu H."/>
            <person name="Dong L."/>
            <person name="Sun H."/>
            <person name="Cao Y."/>
            <person name="Gao Q."/>
            <person name="Zheng S."/>
            <person name="Li Y."/>
            <person name="Yu Y."/>
            <person name="Du H."/>
            <person name="Qi M."/>
            <person name="Li Y."/>
            <person name="Yu H."/>
            <person name="Cui Y."/>
            <person name="Wang N."/>
            <person name="Chen C."/>
            <person name="Wu H."/>
            <person name="Zhao Y."/>
            <person name="Zhang J."/>
            <person name="Li Y."/>
            <person name="Zhou W."/>
            <person name="Zhang B."/>
            <person name="Hu W."/>
            <person name="Eijk M."/>
            <person name="Tang J."/>
            <person name="Witsenboer H."/>
            <person name="Zhao S."/>
            <person name="Li Z."/>
            <person name="Zhang A."/>
            <person name="Wang D."/>
            <person name="Liang C."/>
        </authorList>
    </citation>
    <scope>NUCLEOTIDE SEQUENCE [LARGE SCALE GENOMIC DNA]</scope>
    <source>
        <strain evidence="8">cv. G1812</strain>
    </source>
</reference>
<keyword evidence="1" id="KW-0808">Transferase</keyword>
<evidence type="ECO:0000256" key="5">
    <source>
        <dbReference type="ARBA" id="ARBA00022801"/>
    </source>
</evidence>
<dbReference type="GO" id="GO:0016787">
    <property type="term" value="F:hydrolase activity"/>
    <property type="evidence" value="ECO:0007669"/>
    <property type="project" value="UniProtKB-KW"/>
</dbReference>
<reference evidence="8" key="3">
    <citation type="submission" date="2022-06" db="UniProtKB">
        <authorList>
            <consortium name="EnsemblPlants"/>
        </authorList>
    </citation>
    <scope>IDENTIFICATION</scope>
</reference>
<sequence>MKGDMEKTAFSTHIGLFEFLVMPFGVTNGPPTFTELMHTVLGPLLRHYVLVFFDDILIFSKTYKEHLEHVALVLEELRKHQLYAKLSKCTFAQNKVEYLGYVVTDKGVSTDPAKIEAIVNWPTPQNVTHLRSFLGLAGYYRRFVQNYALICKPLFDALKKEGFQWTDRQMTTFPDFFPTTKGAVLMQKGQPIAYMSKALGPKAAGWSTYDKEALAINEALKKWKHYFASSSLIIRTDQQSLKYIQEQKVTEGVQHKLLIKLMGYNFTVEYKKGKENRVADALSRVKYALNALGSSTAIPSWISEVVNSYKGDTKCSDLIAKLAIDPTGQPPYTLTSGVLGYKGKIMIGNNSELENSLLTSFHKFELGGHSRERATYHRLKILFTWPGMRKAVQTFVQQCLVCQLNKAQHVHPLACYNPS</sequence>
<dbReference type="AlphaFoldDB" id="A0A8R7Q5N4"/>
<dbReference type="PROSITE" id="PS50878">
    <property type="entry name" value="RT_POL"/>
    <property type="match status" value="1"/>
</dbReference>
<dbReference type="EnsemblPlants" id="TuG1812G0400002002.01.T01">
    <property type="protein sequence ID" value="TuG1812G0400002002.01.T01.cds260673"/>
    <property type="gene ID" value="TuG1812G0400002002.01"/>
</dbReference>
<protein>
    <recommendedName>
        <fullName evidence="7">Reverse transcriptase domain-containing protein</fullName>
    </recommendedName>
</protein>
<evidence type="ECO:0000256" key="6">
    <source>
        <dbReference type="ARBA" id="ARBA00022918"/>
    </source>
</evidence>
<dbReference type="PANTHER" id="PTHR37984">
    <property type="entry name" value="PROTEIN CBG26694"/>
    <property type="match status" value="1"/>
</dbReference>
<dbReference type="CDD" id="cd01647">
    <property type="entry name" value="RT_LTR"/>
    <property type="match status" value="1"/>
</dbReference>
<dbReference type="Gene3D" id="3.10.20.370">
    <property type="match status" value="1"/>
</dbReference>
<dbReference type="Pfam" id="PF17921">
    <property type="entry name" value="Integrase_H2C2"/>
    <property type="match status" value="1"/>
</dbReference>
<evidence type="ECO:0000256" key="4">
    <source>
        <dbReference type="ARBA" id="ARBA00022759"/>
    </source>
</evidence>
<organism evidence="8 9">
    <name type="scientific">Triticum urartu</name>
    <name type="common">Red wild einkorn</name>
    <name type="synonym">Crithodium urartu</name>
    <dbReference type="NCBI Taxonomy" id="4572"/>
    <lineage>
        <taxon>Eukaryota</taxon>
        <taxon>Viridiplantae</taxon>
        <taxon>Streptophyta</taxon>
        <taxon>Embryophyta</taxon>
        <taxon>Tracheophyta</taxon>
        <taxon>Spermatophyta</taxon>
        <taxon>Magnoliopsida</taxon>
        <taxon>Liliopsida</taxon>
        <taxon>Poales</taxon>
        <taxon>Poaceae</taxon>
        <taxon>BOP clade</taxon>
        <taxon>Pooideae</taxon>
        <taxon>Triticodae</taxon>
        <taxon>Triticeae</taxon>
        <taxon>Triticinae</taxon>
        <taxon>Triticum</taxon>
    </lineage>
</organism>
<feature type="domain" description="Reverse transcriptase" evidence="7">
    <location>
        <begin position="1"/>
        <end position="103"/>
    </location>
</feature>
<dbReference type="FunFam" id="3.30.70.270:FF:000020">
    <property type="entry name" value="Transposon Tf2-6 polyprotein-like Protein"/>
    <property type="match status" value="1"/>
</dbReference>
<evidence type="ECO:0000313" key="9">
    <source>
        <dbReference type="Proteomes" id="UP000015106"/>
    </source>
</evidence>
<dbReference type="GO" id="GO:0003964">
    <property type="term" value="F:RNA-directed DNA polymerase activity"/>
    <property type="evidence" value="ECO:0007669"/>
    <property type="project" value="UniProtKB-KW"/>
</dbReference>
<dbReference type="InterPro" id="IPR050951">
    <property type="entry name" value="Retrovirus_Pol_polyprotein"/>
</dbReference>
<dbReference type="CDD" id="cd09274">
    <property type="entry name" value="RNase_HI_RT_Ty3"/>
    <property type="match status" value="1"/>
</dbReference>
<evidence type="ECO:0000259" key="7">
    <source>
        <dbReference type="PROSITE" id="PS50878"/>
    </source>
</evidence>
<dbReference type="InterPro" id="IPR041373">
    <property type="entry name" value="RT_RNaseH"/>
</dbReference>